<feature type="transmembrane region" description="Helical" evidence="8">
    <location>
        <begin position="21"/>
        <end position="41"/>
    </location>
</feature>
<dbReference type="GO" id="GO:0005886">
    <property type="term" value="C:plasma membrane"/>
    <property type="evidence" value="ECO:0007669"/>
    <property type="project" value="UniProtKB-SubCell"/>
</dbReference>
<dbReference type="PANTHER" id="PTHR32196:SF21">
    <property type="entry name" value="ABC TRANSPORTER PERMEASE PROTEIN YPHD-RELATED"/>
    <property type="match status" value="1"/>
</dbReference>
<feature type="transmembrane region" description="Helical" evidence="8">
    <location>
        <begin position="79"/>
        <end position="96"/>
    </location>
</feature>
<keyword evidence="2" id="KW-0813">Transport</keyword>
<keyword evidence="6 8" id="KW-1133">Transmembrane helix</keyword>
<protein>
    <submittedName>
        <fullName evidence="9">Sugar ABC transporter permease protein</fullName>
    </submittedName>
</protein>
<reference evidence="9 10" key="1">
    <citation type="journal article" date="2013" name="PLoS ONE">
        <title>Poles Apart: Arctic and Antarctic Octadecabacter strains Share High Genome Plasticity and a New Type of Xanthorhodopsin.</title>
        <authorList>
            <person name="Vollmers J."/>
            <person name="Voget S."/>
            <person name="Dietrich S."/>
            <person name="Gollnow K."/>
            <person name="Smits M."/>
            <person name="Meyer K."/>
            <person name="Brinkhoff T."/>
            <person name="Simon M."/>
            <person name="Daniel R."/>
        </authorList>
    </citation>
    <scope>NUCLEOTIDE SEQUENCE [LARGE SCALE GENOMIC DNA]</scope>
    <source>
        <strain evidence="9 10">307</strain>
    </source>
</reference>
<organism evidence="9 10">
    <name type="scientific">Octadecabacter antarcticus 307</name>
    <dbReference type="NCBI Taxonomy" id="391626"/>
    <lineage>
        <taxon>Bacteria</taxon>
        <taxon>Pseudomonadati</taxon>
        <taxon>Pseudomonadota</taxon>
        <taxon>Alphaproteobacteria</taxon>
        <taxon>Rhodobacterales</taxon>
        <taxon>Roseobacteraceae</taxon>
        <taxon>Octadecabacter</taxon>
    </lineage>
</organism>
<dbReference type="CDD" id="cd06579">
    <property type="entry name" value="TM_PBP1_transp_AraH_like"/>
    <property type="match status" value="1"/>
</dbReference>
<feature type="transmembrane region" description="Helical" evidence="8">
    <location>
        <begin position="129"/>
        <end position="148"/>
    </location>
</feature>
<feature type="transmembrane region" description="Helical" evidence="8">
    <location>
        <begin position="300"/>
        <end position="318"/>
    </location>
</feature>
<evidence type="ECO:0000313" key="9">
    <source>
        <dbReference type="EMBL" id="AGI68644.1"/>
    </source>
</evidence>
<evidence type="ECO:0000256" key="8">
    <source>
        <dbReference type="SAM" id="Phobius"/>
    </source>
</evidence>
<gene>
    <name evidence="9" type="ORF">OAN307_c31080</name>
</gene>
<keyword evidence="7 8" id="KW-0472">Membrane</keyword>
<keyword evidence="3" id="KW-1003">Cell membrane</keyword>
<feature type="transmembrane region" description="Helical" evidence="8">
    <location>
        <begin position="47"/>
        <end position="67"/>
    </location>
</feature>
<accession>M9R7K9</accession>
<dbReference type="InterPro" id="IPR001851">
    <property type="entry name" value="ABC_transp_permease"/>
</dbReference>
<evidence type="ECO:0000256" key="4">
    <source>
        <dbReference type="ARBA" id="ARBA00022519"/>
    </source>
</evidence>
<dbReference type="EMBL" id="CP003740">
    <property type="protein sequence ID" value="AGI68644.1"/>
    <property type="molecule type" value="Genomic_DNA"/>
</dbReference>
<dbReference type="KEGG" id="oat:OAN307_c31080"/>
<dbReference type="Pfam" id="PF02653">
    <property type="entry name" value="BPD_transp_2"/>
    <property type="match status" value="1"/>
</dbReference>
<evidence type="ECO:0000256" key="7">
    <source>
        <dbReference type="ARBA" id="ARBA00023136"/>
    </source>
</evidence>
<dbReference type="HOGENOM" id="CLU_028880_4_0_5"/>
<evidence type="ECO:0000256" key="6">
    <source>
        <dbReference type="ARBA" id="ARBA00022989"/>
    </source>
</evidence>
<feature type="transmembrane region" description="Helical" evidence="8">
    <location>
        <begin position="168"/>
        <end position="190"/>
    </location>
</feature>
<keyword evidence="10" id="KW-1185">Reference proteome</keyword>
<evidence type="ECO:0000256" key="3">
    <source>
        <dbReference type="ARBA" id="ARBA00022475"/>
    </source>
</evidence>
<dbReference type="eggNOG" id="COG1172">
    <property type="taxonomic scope" value="Bacteria"/>
</dbReference>
<dbReference type="PANTHER" id="PTHR32196">
    <property type="entry name" value="ABC TRANSPORTER PERMEASE PROTEIN YPHD-RELATED-RELATED"/>
    <property type="match status" value="1"/>
</dbReference>
<dbReference type="GO" id="GO:0022857">
    <property type="term" value="F:transmembrane transporter activity"/>
    <property type="evidence" value="ECO:0007669"/>
    <property type="project" value="InterPro"/>
</dbReference>
<sequence length="327" mass="34524">MQETSRPDAKQSLHTTFSGRLKPVHLTIFLIIVLGTVLSYANANFLSAYNINTIIGFGAILLIVALGQMFAVLTGGIDLSVGGTISLVSVMFVLLVGEVGYFAFPVCLATGLVLGLINGVILTVVKIPSFITTLGTGGIITSLAYVVSPRPVSAGINDYHFFELIDGKIFGIYTSFYIGMGVLFLSWAFLRFSTTGRSIYYIGSNIRMSWMSGTDIVRNRCIAFMLSGACAAIVGIVISSIRYGGDPVVGSSYVLNSIAAVVVGGTALTGGTGGVVNVLFGALFLSLLDNGMNVIGIDQYFQQAVLGAMIIFGVAVTFDRSKTPIIK</sequence>
<evidence type="ECO:0000313" key="10">
    <source>
        <dbReference type="Proteomes" id="UP000005307"/>
    </source>
</evidence>
<feature type="transmembrane region" description="Helical" evidence="8">
    <location>
        <begin position="255"/>
        <end position="288"/>
    </location>
</feature>
<proteinExistence type="predicted"/>
<comment type="subcellular location">
    <subcellularLocation>
        <location evidence="1">Cell membrane</location>
        <topology evidence="1">Multi-pass membrane protein</topology>
    </subcellularLocation>
</comment>
<dbReference type="AlphaFoldDB" id="M9R7K9"/>
<evidence type="ECO:0000256" key="5">
    <source>
        <dbReference type="ARBA" id="ARBA00022692"/>
    </source>
</evidence>
<dbReference type="STRING" id="391626.OAN307_c31080"/>
<name>M9R7K9_9RHOB</name>
<keyword evidence="5 8" id="KW-0812">Transmembrane</keyword>
<feature type="transmembrane region" description="Helical" evidence="8">
    <location>
        <begin position="221"/>
        <end position="243"/>
    </location>
</feature>
<keyword evidence="4" id="KW-0997">Cell inner membrane</keyword>
<evidence type="ECO:0000256" key="2">
    <source>
        <dbReference type="ARBA" id="ARBA00022448"/>
    </source>
</evidence>
<feature type="transmembrane region" description="Helical" evidence="8">
    <location>
        <begin position="102"/>
        <end position="122"/>
    </location>
</feature>
<evidence type="ECO:0000256" key="1">
    <source>
        <dbReference type="ARBA" id="ARBA00004651"/>
    </source>
</evidence>
<dbReference type="Proteomes" id="UP000005307">
    <property type="component" value="Chromosome"/>
</dbReference>